<evidence type="ECO:0000256" key="8">
    <source>
        <dbReference type="ARBA" id="ARBA00022679"/>
    </source>
</evidence>
<evidence type="ECO:0000256" key="17">
    <source>
        <dbReference type="HAMAP-Rule" id="MF_00065"/>
    </source>
</evidence>
<feature type="active site" description="Phosphoserine intermediate" evidence="17">
    <location>
        <position position="573"/>
    </location>
</feature>
<dbReference type="InterPro" id="IPR011779">
    <property type="entry name" value="SO4_adenylTrfase_lsu"/>
</dbReference>
<keyword evidence="9 16" id="KW-0548">Nucleotidyltransferase</keyword>
<dbReference type="HAMAP" id="MF_00065">
    <property type="entry name" value="Adenylyl_sulf_kinase"/>
    <property type="match status" value="1"/>
</dbReference>
<dbReference type="InterPro" id="IPR027417">
    <property type="entry name" value="P-loop_NTPase"/>
</dbReference>
<evidence type="ECO:0000256" key="14">
    <source>
        <dbReference type="ARBA" id="ARBA00023268"/>
    </source>
</evidence>
<feature type="binding site" evidence="16">
    <location>
        <begin position="63"/>
        <end position="70"/>
    </location>
    <ligand>
        <name>GTP</name>
        <dbReference type="ChEBI" id="CHEBI:37565"/>
    </ligand>
</feature>
<dbReference type="EC" id="2.7.1.25" evidence="17"/>
<dbReference type="Gene3D" id="3.40.50.300">
    <property type="entry name" value="P-loop containing nucleotide triphosphate hydrolases"/>
    <property type="match status" value="2"/>
</dbReference>
<keyword evidence="7" id="KW-0536">Nodulation</keyword>
<comment type="similarity">
    <text evidence="17">Belongs to the APS kinase family.</text>
</comment>
<dbReference type="NCBIfam" id="NF003478">
    <property type="entry name" value="PRK05124.1"/>
    <property type="match status" value="1"/>
</dbReference>
<keyword evidence="10 16" id="KW-0547">Nucleotide-binding</keyword>
<feature type="binding site" evidence="16">
    <location>
        <begin position="197"/>
        <end position="200"/>
    </location>
    <ligand>
        <name>GTP</name>
        <dbReference type="ChEBI" id="CHEBI:37565"/>
    </ligand>
</feature>
<evidence type="ECO:0000313" key="20">
    <source>
        <dbReference type="Proteomes" id="UP000623958"/>
    </source>
</evidence>
<evidence type="ECO:0000313" key="19">
    <source>
        <dbReference type="EMBL" id="GHH47821.1"/>
    </source>
</evidence>
<dbReference type="NCBIfam" id="TIGR02034">
    <property type="entry name" value="CysN"/>
    <property type="match status" value="1"/>
</dbReference>
<dbReference type="InterPro" id="IPR009001">
    <property type="entry name" value="Transl_elong_EF1A/Init_IF2_C"/>
</dbReference>
<comment type="similarity">
    <text evidence="16">Belongs to the TRAFAC class translation factor GTPase superfamily. Classic translation factor GTPase family. CysN/NodQ subfamily.</text>
</comment>
<accession>A0A919KGS7</accession>
<dbReference type="CDD" id="cd02027">
    <property type="entry name" value="APSK"/>
    <property type="match status" value="1"/>
</dbReference>
<sequence>MSRDSGLGIGDWQERVAATGATAGIPAFANPQSRIPNPGEDSAIGAYLRQHEDKPLLRFITCGSVDDGKSTLIGRLLYDSKRLFDDQLAALEKDSRRHGTQGERIDYALLLDGLAAEREQGITIDVAYRYFDTDKRKFIVADCPGHEQYTRNMATGASTADLAVVLVDARKGLLTQTRRHSYIVSLLGISHVVLAVNKMDLVGYDQAAFEAIAEGYRALAAQLGIAHVQAIPLSALEGDNLSTRSPNTPWYGGPSLLEHLETVRVETHGEASGLRLPVQWVNRPNQHFRGFSGTIAAGEVRPGDAVVVLPSARRSSVARVLDANGDAEVARAGQAVTLTLADEIDVSRGDVIAAAGDPPEVADQFAAHVLWLDDAALLPGRPYWLKIGARTVSASVSEIKHRVDVNTQEHLAAKRLELNEVGYCNLSLDEPIAFEPYARNHVLGGFILIDRQSNATVAAGTLEFALRRAGNVHWQHLDVDKAARARIKGQSPRVLWFTGLSGAGKSTIANRVDKRLHALGYHTFILDGDNVRHGLNRDLGFTEEDRVENIRRVAEVAKLMTDAGLIVLVSFISPFRAERRMARERFAEGEFIEVFVDVPLEVAEARDVKGLYAKARAGQIPNFTGIDSPYEAPEHPELHLRADGENVEALAAQVLEYLGLDR</sequence>
<dbReference type="InterPro" id="IPR002891">
    <property type="entry name" value="APS"/>
</dbReference>
<evidence type="ECO:0000256" key="12">
    <source>
        <dbReference type="ARBA" id="ARBA00022840"/>
    </source>
</evidence>
<evidence type="ECO:0000256" key="3">
    <source>
        <dbReference type="ARBA" id="ARBA00002632"/>
    </source>
</evidence>
<dbReference type="GO" id="GO:0004781">
    <property type="term" value="F:sulfate adenylyltransferase (ATP) activity"/>
    <property type="evidence" value="ECO:0007669"/>
    <property type="project" value="UniProtKB-UniRule"/>
</dbReference>
<comment type="catalytic activity">
    <reaction evidence="1 17">
        <text>adenosine 5'-phosphosulfate + ATP = 3'-phosphoadenylyl sulfate + ADP + H(+)</text>
        <dbReference type="Rhea" id="RHEA:24152"/>
        <dbReference type="ChEBI" id="CHEBI:15378"/>
        <dbReference type="ChEBI" id="CHEBI:30616"/>
        <dbReference type="ChEBI" id="CHEBI:58243"/>
        <dbReference type="ChEBI" id="CHEBI:58339"/>
        <dbReference type="ChEBI" id="CHEBI:456216"/>
        <dbReference type="EC" id="2.7.1.25"/>
    </reaction>
</comment>
<evidence type="ECO:0000256" key="6">
    <source>
        <dbReference type="ARBA" id="ARBA00007237"/>
    </source>
</evidence>
<evidence type="ECO:0000256" key="16">
    <source>
        <dbReference type="HAMAP-Rule" id="MF_00062"/>
    </source>
</evidence>
<dbReference type="Gene3D" id="2.40.30.10">
    <property type="entry name" value="Translation factors"/>
    <property type="match status" value="2"/>
</dbReference>
<dbReference type="GO" id="GO:0005525">
    <property type="term" value="F:GTP binding"/>
    <property type="evidence" value="ECO:0007669"/>
    <property type="project" value="UniProtKB-UniRule"/>
</dbReference>
<dbReference type="PROSITE" id="PS51722">
    <property type="entry name" value="G_TR_2"/>
    <property type="match status" value="1"/>
</dbReference>
<dbReference type="FunFam" id="3.40.50.300:FF:000212">
    <property type="entry name" value="Adenylyl-sulfate kinase"/>
    <property type="match status" value="1"/>
</dbReference>
<comment type="caution">
    <text evidence="19">The sequence shown here is derived from an EMBL/GenBank/DDBJ whole genome shotgun (WGS) entry which is preliminary data.</text>
</comment>
<dbReference type="HAMAP" id="MF_00062">
    <property type="entry name" value="Sulf_adenylyltr_sub1"/>
    <property type="match status" value="1"/>
</dbReference>
<name>A0A919KGS7_9XANT</name>
<evidence type="ECO:0000256" key="13">
    <source>
        <dbReference type="ARBA" id="ARBA00023134"/>
    </source>
</evidence>
<organism evidence="19 20">
    <name type="scientific">Xanthomonas boreopolis</name>
    <dbReference type="NCBI Taxonomy" id="86183"/>
    <lineage>
        <taxon>Bacteria</taxon>
        <taxon>Pseudomonadati</taxon>
        <taxon>Pseudomonadota</taxon>
        <taxon>Gammaproteobacteria</taxon>
        <taxon>Lysobacterales</taxon>
        <taxon>Lysobacteraceae</taxon>
        <taxon>Xanthomonas</taxon>
    </lineage>
</organism>
<comment type="function">
    <text evidence="2">APS kinase catalyzes the synthesis of activated sulfate.</text>
</comment>
<dbReference type="PANTHER" id="PTHR23115">
    <property type="entry name" value="TRANSLATION FACTOR"/>
    <property type="match status" value="1"/>
</dbReference>
<evidence type="ECO:0000256" key="10">
    <source>
        <dbReference type="ARBA" id="ARBA00022741"/>
    </source>
</evidence>
<dbReference type="NCBIfam" id="NF003013">
    <property type="entry name" value="PRK03846.1"/>
    <property type="match status" value="1"/>
</dbReference>
<dbReference type="GO" id="GO:0005524">
    <property type="term" value="F:ATP binding"/>
    <property type="evidence" value="ECO:0007669"/>
    <property type="project" value="UniProtKB-UniRule"/>
</dbReference>
<evidence type="ECO:0000259" key="18">
    <source>
        <dbReference type="PROSITE" id="PS51722"/>
    </source>
</evidence>
<dbReference type="SUPFAM" id="SSF50465">
    <property type="entry name" value="EF-Tu/eEF-1alpha/eIF2-gamma C-terminal domain"/>
    <property type="match status" value="1"/>
</dbReference>
<dbReference type="InterPro" id="IPR044139">
    <property type="entry name" value="CysN_NoDQ_III"/>
</dbReference>
<evidence type="ECO:0000256" key="7">
    <source>
        <dbReference type="ARBA" id="ARBA00022458"/>
    </source>
</evidence>
<dbReference type="CDD" id="cd04095">
    <property type="entry name" value="CysN_NoDQ_III"/>
    <property type="match status" value="1"/>
</dbReference>
<keyword evidence="20" id="KW-1185">Reference proteome</keyword>
<dbReference type="NCBIfam" id="TIGR00455">
    <property type="entry name" value="apsK"/>
    <property type="match status" value="1"/>
</dbReference>
<keyword evidence="12 16" id="KW-0067">ATP-binding</keyword>
<comment type="function">
    <text evidence="3 17">Catalyzes the synthesis of activated sulfate.</text>
</comment>
<keyword evidence="11 17" id="KW-0418">Kinase</keyword>
<feature type="binding site" evidence="17">
    <location>
        <begin position="499"/>
        <end position="506"/>
    </location>
    <ligand>
        <name>ATP</name>
        <dbReference type="ChEBI" id="CHEBI:30616"/>
    </ligand>
</feature>
<dbReference type="InterPro" id="IPR009000">
    <property type="entry name" value="Transl_B-barrel_sf"/>
</dbReference>
<dbReference type="Pfam" id="PF01583">
    <property type="entry name" value="APS_kinase"/>
    <property type="match status" value="1"/>
</dbReference>
<reference evidence="19" key="1">
    <citation type="journal article" date="2014" name="Int. J. Syst. Evol. Microbiol.">
        <title>Complete genome sequence of Corynebacterium casei LMG S-19264T (=DSM 44701T), isolated from a smear-ripened cheese.</title>
        <authorList>
            <consortium name="US DOE Joint Genome Institute (JGI-PGF)"/>
            <person name="Walter F."/>
            <person name="Albersmeier A."/>
            <person name="Kalinowski J."/>
            <person name="Ruckert C."/>
        </authorList>
    </citation>
    <scope>NUCLEOTIDE SEQUENCE</scope>
    <source>
        <strain evidence="19">JCM 13306</strain>
    </source>
</reference>
<dbReference type="FunFam" id="3.40.50.300:FF:000119">
    <property type="entry name" value="Sulfate adenylyltransferase subunit 1"/>
    <property type="match status" value="1"/>
</dbReference>
<dbReference type="RefSeq" id="WP_434028482.1">
    <property type="nucleotide sequence ID" value="NZ_BNBA01000002.1"/>
</dbReference>
<reference evidence="19" key="2">
    <citation type="submission" date="2020-09" db="EMBL/GenBank/DDBJ databases">
        <authorList>
            <person name="Sun Q."/>
            <person name="Ohkuma M."/>
        </authorList>
    </citation>
    <scope>NUCLEOTIDE SEQUENCE</scope>
    <source>
        <strain evidence="19">JCM 13306</strain>
    </source>
</reference>
<evidence type="ECO:0000256" key="5">
    <source>
        <dbReference type="ARBA" id="ARBA00005438"/>
    </source>
</evidence>
<comment type="similarity">
    <text evidence="6">In the N-terminal section; belongs to the TRAFAC class translation factor GTPase superfamily. Classic translation factor GTPase family. CysN/NodQ subfamily.</text>
</comment>
<dbReference type="InterPro" id="IPR041757">
    <property type="entry name" value="CysN_GTP-bd"/>
</dbReference>
<keyword evidence="13 16" id="KW-0342">GTP-binding</keyword>
<dbReference type="EC" id="2.7.7.4" evidence="16"/>
<keyword evidence="14" id="KW-0511">Multifunctional enzyme</keyword>
<protein>
    <recommendedName>
        <fullName evidence="16 17">Multifunctional fusion protein</fullName>
    </recommendedName>
    <domain>
        <recommendedName>
            <fullName evidence="16">Sulfate adenylyltransferase subunit 1</fullName>
            <ecNumber evidence="16">2.7.7.4</ecNumber>
        </recommendedName>
        <alternativeName>
            <fullName evidence="16">ATP-sulfurylase large subunit</fullName>
        </alternativeName>
        <alternativeName>
            <fullName evidence="16">Sulfate adenylate transferase</fullName>
            <shortName evidence="16">SAT</shortName>
        </alternativeName>
    </domain>
    <domain>
        <recommendedName>
            <fullName evidence="17">Adenylyl-sulfate kinase</fullName>
            <ecNumber evidence="17">2.7.1.25</ecNumber>
        </recommendedName>
        <alternativeName>
            <fullName evidence="17">APS kinase</fullName>
        </alternativeName>
        <alternativeName>
            <fullName evidence="17">ATP adenosine-5'-phosphosulfate 3'-phosphotransferase</fullName>
        </alternativeName>
        <alternativeName>
            <fullName evidence="17">Adenosine-5'-phosphosulfate kinase</fullName>
        </alternativeName>
    </domain>
</protein>
<comment type="pathway">
    <text evidence="4 17">Sulfur metabolism; hydrogen sulfide biosynthesis; sulfite from sulfate: step 2/3.</text>
</comment>
<feature type="binding site" evidence="16">
    <location>
        <begin position="142"/>
        <end position="146"/>
    </location>
    <ligand>
        <name>GTP</name>
        <dbReference type="ChEBI" id="CHEBI:37565"/>
    </ligand>
</feature>
<dbReference type="InterPro" id="IPR000795">
    <property type="entry name" value="T_Tr_GTP-bd_dom"/>
</dbReference>
<dbReference type="NCBIfam" id="NF004035">
    <property type="entry name" value="PRK05506.1"/>
    <property type="match status" value="1"/>
</dbReference>
<comment type="function">
    <text evidence="16">With CysD forms the ATP sulfurylase (ATPS) that catalyzes the adenylation of sulfate producing adenosine 5'-phosphosulfate (APS) and diphosphate, the first enzymatic step in sulfur assimilation pathway. APS synthesis involves the formation of a high-energy phosphoric-sulfuric acid anhydride bond driven by GTP hydrolysis by CysN coupled to ATP hydrolysis by CysD.</text>
</comment>
<comment type="similarity">
    <text evidence="5">In the C-terminal section; belongs to the APS kinase family.</text>
</comment>
<dbReference type="Proteomes" id="UP000623958">
    <property type="component" value="Unassembled WGS sequence"/>
</dbReference>
<dbReference type="Pfam" id="PF22594">
    <property type="entry name" value="GTP-eEF1A_C"/>
    <property type="match status" value="1"/>
</dbReference>
<evidence type="ECO:0000256" key="2">
    <source>
        <dbReference type="ARBA" id="ARBA00002357"/>
    </source>
</evidence>
<dbReference type="InterPro" id="IPR044138">
    <property type="entry name" value="CysN_II"/>
</dbReference>
<feature type="domain" description="Tr-type G" evidence="18">
    <location>
        <begin position="54"/>
        <end position="268"/>
    </location>
</feature>
<dbReference type="PROSITE" id="PS00301">
    <property type="entry name" value="G_TR_1"/>
    <property type="match status" value="1"/>
</dbReference>
<dbReference type="AlphaFoldDB" id="A0A919KGS7"/>
<comment type="catalytic activity">
    <reaction evidence="15 16">
        <text>sulfate + ATP + H(+) = adenosine 5'-phosphosulfate + diphosphate</text>
        <dbReference type="Rhea" id="RHEA:18133"/>
        <dbReference type="ChEBI" id="CHEBI:15378"/>
        <dbReference type="ChEBI" id="CHEBI:16189"/>
        <dbReference type="ChEBI" id="CHEBI:30616"/>
        <dbReference type="ChEBI" id="CHEBI:33019"/>
        <dbReference type="ChEBI" id="CHEBI:58243"/>
        <dbReference type="EC" id="2.7.7.4"/>
    </reaction>
</comment>
<dbReference type="CDD" id="cd04166">
    <property type="entry name" value="CysN_ATPS"/>
    <property type="match status" value="1"/>
</dbReference>
<evidence type="ECO:0000256" key="9">
    <source>
        <dbReference type="ARBA" id="ARBA00022695"/>
    </source>
</evidence>
<dbReference type="CDD" id="cd03695">
    <property type="entry name" value="CysN_NodQ_II"/>
    <property type="match status" value="1"/>
</dbReference>
<evidence type="ECO:0000256" key="1">
    <source>
        <dbReference type="ARBA" id="ARBA00001823"/>
    </source>
</evidence>
<dbReference type="InterPro" id="IPR059117">
    <property type="entry name" value="APS_kinase_dom"/>
</dbReference>
<dbReference type="PRINTS" id="PR00315">
    <property type="entry name" value="ELONGATNFCT"/>
</dbReference>
<dbReference type="Pfam" id="PF00009">
    <property type="entry name" value="GTP_EFTU"/>
    <property type="match status" value="1"/>
</dbReference>
<dbReference type="GO" id="GO:0004020">
    <property type="term" value="F:adenylylsulfate kinase activity"/>
    <property type="evidence" value="ECO:0007669"/>
    <property type="project" value="UniProtKB-UniRule"/>
</dbReference>
<proteinExistence type="inferred from homology"/>
<dbReference type="InterPro" id="IPR031157">
    <property type="entry name" value="G_TR_CS"/>
</dbReference>
<evidence type="ECO:0000256" key="11">
    <source>
        <dbReference type="ARBA" id="ARBA00022777"/>
    </source>
</evidence>
<dbReference type="EMBL" id="BNBA01000002">
    <property type="protein sequence ID" value="GHH47821.1"/>
    <property type="molecule type" value="Genomic_DNA"/>
</dbReference>
<dbReference type="InterPro" id="IPR050100">
    <property type="entry name" value="TRAFAC_GTPase_members"/>
</dbReference>
<comment type="subunit">
    <text evidence="16">Heterodimer composed of CysD, the smaller subunit, and CysN.</text>
</comment>
<comment type="pathway">
    <text evidence="16">Sulfur metabolism; hydrogen sulfide biosynthesis; sulfite from sulfate: step 1/3.</text>
</comment>
<keyword evidence="8 16" id="KW-0808">Transferase</keyword>
<evidence type="ECO:0000256" key="4">
    <source>
        <dbReference type="ARBA" id="ARBA00004806"/>
    </source>
</evidence>
<dbReference type="SUPFAM" id="SSF50447">
    <property type="entry name" value="Translation proteins"/>
    <property type="match status" value="1"/>
</dbReference>
<dbReference type="GO" id="GO:0003924">
    <property type="term" value="F:GTPase activity"/>
    <property type="evidence" value="ECO:0007669"/>
    <property type="project" value="InterPro"/>
</dbReference>
<dbReference type="GO" id="GO:0000103">
    <property type="term" value="P:sulfate assimilation"/>
    <property type="evidence" value="ECO:0007669"/>
    <property type="project" value="UniProtKB-UniRule"/>
</dbReference>
<dbReference type="SUPFAM" id="SSF52540">
    <property type="entry name" value="P-loop containing nucleoside triphosphate hydrolases"/>
    <property type="match status" value="2"/>
</dbReference>
<keyword evidence="17" id="KW-0597">Phosphoprotein</keyword>
<gene>
    <name evidence="19" type="primary">nodQ</name>
    <name evidence="17" type="synonym">cysC</name>
    <name evidence="16" type="synonym">cysN</name>
    <name evidence="19" type="ORF">GCM10009090_04840</name>
</gene>
<dbReference type="GO" id="GO:0070814">
    <property type="term" value="P:hydrogen sulfide biosynthetic process"/>
    <property type="evidence" value="ECO:0007669"/>
    <property type="project" value="UniProtKB-UniRule"/>
</dbReference>
<evidence type="ECO:0000256" key="15">
    <source>
        <dbReference type="ARBA" id="ARBA00049370"/>
    </source>
</evidence>
<dbReference type="InterPro" id="IPR054696">
    <property type="entry name" value="GTP-eEF1A_C"/>
</dbReference>